<evidence type="ECO:0000256" key="5">
    <source>
        <dbReference type="HAMAP-Rule" id="MF_02126"/>
    </source>
</evidence>
<dbReference type="InterPro" id="IPR002052">
    <property type="entry name" value="DNA_methylase_N6_adenine_CS"/>
</dbReference>
<evidence type="ECO:0000256" key="3">
    <source>
        <dbReference type="ARBA" id="ARBA00022691"/>
    </source>
</evidence>
<dbReference type="NCBIfam" id="TIGR00536">
    <property type="entry name" value="hemK_fam"/>
    <property type="match status" value="1"/>
</dbReference>
<dbReference type="HAMAP" id="MF_02126">
    <property type="entry name" value="RF_methyltr_PrmC"/>
    <property type="match status" value="1"/>
</dbReference>
<dbReference type="Pfam" id="PF17827">
    <property type="entry name" value="PrmC_N"/>
    <property type="match status" value="1"/>
</dbReference>
<dbReference type="PANTHER" id="PTHR18895">
    <property type="entry name" value="HEMK METHYLTRANSFERASE"/>
    <property type="match status" value="1"/>
</dbReference>
<dbReference type="Pfam" id="PF05175">
    <property type="entry name" value="MTS"/>
    <property type="match status" value="1"/>
</dbReference>
<accession>A0A2R3Z0V2</accession>
<name>A0A2R3Z0V2_9FLAO</name>
<dbReference type="EMBL" id="CP028136">
    <property type="protein sequence ID" value="AVR43885.1"/>
    <property type="molecule type" value="Genomic_DNA"/>
</dbReference>
<organism evidence="8 9">
    <name type="scientific">Christiangramia fulva</name>
    <dbReference type="NCBI Taxonomy" id="2126553"/>
    <lineage>
        <taxon>Bacteria</taxon>
        <taxon>Pseudomonadati</taxon>
        <taxon>Bacteroidota</taxon>
        <taxon>Flavobacteriia</taxon>
        <taxon>Flavobacteriales</taxon>
        <taxon>Flavobacteriaceae</taxon>
        <taxon>Christiangramia</taxon>
    </lineage>
</organism>
<reference evidence="9" key="1">
    <citation type="submission" date="2018-03" db="EMBL/GenBank/DDBJ databases">
        <title>Gramella fulva sp. nov., isolated from a dry surface of tidal flat.</title>
        <authorList>
            <person name="Hwang S.H."/>
            <person name="Hwang W.M."/>
            <person name="Kang K."/>
            <person name="Ahn T.-Y."/>
        </authorList>
    </citation>
    <scope>NUCLEOTIDE SEQUENCE [LARGE SCALE GENOMIC DNA]</scope>
    <source>
        <strain evidence="9">SH35</strain>
    </source>
</reference>
<evidence type="ECO:0000256" key="4">
    <source>
        <dbReference type="ARBA" id="ARBA00048391"/>
    </source>
</evidence>
<proteinExistence type="inferred from homology"/>
<dbReference type="RefSeq" id="WP_107010671.1">
    <property type="nucleotide sequence ID" value="NZ_CP028136.1"/>
</dbReference>
<dbReference type="InterPro" id="IPR029063">
    <property type="entry name" value="SAM-dependent_MTases_sf"/>
</dbReference>
<comment type="caution">
    <text evidence="5">Lacks conserved residue(s) required for the propagation of feature annotation.</text>
</comment>
<feature type="domain" description="Release factor glutamine methyltransferase N-terminal" evidence="7">
    <location>
        <begin position="19"/>
        <end position="76"/>
    </location>
</feature>
<feature type="binding site" evidence="5">
    <location>
        <begin position="121"/>
        <end position="125"/>
    </location>
    <ligand>
        <name>S-adenosyl-L-methionine</name>
        <dbReference type="ChEBI" id="CHEBI:59789"/>
    </ligand>
</feature>
<keyword evidence="9" id="KW-1185">Reference proteome</keyword>
<dbReference type="NCBIfam" id="TIGR03534">
    <property type="entry name" value="RF_mod_PrmC"/>
    <property type="match status" value="1"/>
</dbReference>
<evidence type="ECO:0000259" key="7">
    <source>
        <dbReference type="Pfam" id="PF17827"/>
    </source>
</evidence>
<gene>
    <name evidence="5 8" type="primary">prmC</name>
    <name evidence="8" type="ORF">C7S20_00560</name>
</gene>
<dbReference type="KEGG" id="grs:C7S20_00560"/>
<evidence type="ECO:0000259" key="6">
    <source>
        <dbReference type="Pfam" id="PF05175"/>
    </source>
</evidence>
<keyword evidence="1 5" id="KW-0489">Methyltransferase</keyword>
<keyword evidence="2 5" id="KW-0808">Transferase</keyword>
<feature type="binding site" evidence="5">
    <location>
        <position position="186"/>
    </location>
    <ligand>
        <name>S-adenosyl-L-methionine</name>
        <dbReference type="ChEBI" id="CHEBI:59789"/>
    </ligand>
</feature>
<dbReference type="AlphaFoldDB" id="A0A2R3Z0V2"/>
<evidence type="ECO:0000256" key="1">
    <source>
        <dbReference type="ARBA" id="ARBA00022603"/>
    </source>
</evidence>
<dbReference type="Gene3D" id="3.40.50.150">
    <property type="entry name" value="Vaccinia Virus protein VP39"/>
    <property type="match status" value="1"/>
</dbReference>
<dbReference type="InterPro" id="IPR050320">
    <property type="entry name" value="N5-glutamine_MTase"/>
</dbReference>
<dbReference type="OrthoDB" id="9800643at2"/>
<keyword evidence="3 5" id="KW-0949">S-adenosyl-L-methionine</keyword>
<dbReference type="GO" id="GO:0102559">
    <property type="term" value="F:peptide chain release factor N(5)-glutamine methyltransferase activity"/>
    <property type="evidence" value="ECO:0007669"/>
    <property type="project" value="UniProtKB-EC"/>
</dbReference>
<dbReference type="EC" id="2.1.1.297" evidence="5"/>
<dbReference type="InterPro" id="IPR040758">
    <property type="entry name" value="PrmC_N"/>
</dbReference>
<feature type="binding site" evidence="5">
    <location>
        <begin position="186"/>
        <end position="189"/>
    </location>
    <ligand>
        <name>substrate</name>
    </ligand>
</feature>
<feature type="domain" description="Methyltransferase small" evidence="6">
    <location>
        <begin position="113"/>
        <end position="198"/>
    </location>
</feature>
<dbReference type="SUPFAM" id="SSF53335">
    <property type="entry name" value="S-adenosyl-L-methionine-dependent methyltransferases"/>
    <property type="match status" value="1"/>
</dbReference>
<dbReference type="InterPro" id="IPR007848">
    <property type="entry name" value="Small_mtfrase_dom"/>
</dbReference>
<feature type="binding site" evidence="5">
    <location>
        <position position="143"/>
    </location>
    <ligand>
        <name>S-adenosyl-L-methionine</name>
        <dbReference type="ChEBI" id="CHEBI:59789"/>
    </ligand>
</feature>
<comment type="similarity">
    <text evidence="5">Belongs to the protein N5-glutamine methyltransferase family. PrmC subfamily.</text>
</comment>
<dbReference type="Gene3D" id="1.10.8.10">
    <property type="entry name" value="DNA helicase RuvA subunit, C-terminal domain"/>
    <property type="match status" value="1"/>
</dbReference>
<dbReference type="Proteomes" id="UP000241507">
    <property type="component" value="Chromosome"/>
</dbReference>
<dbReference type="InterPro" id="IPR004556">
    <property type="entry name" value="HemK-like"/>
</dbReference>
<dbReference type="GO" id="GO:0003676">
    <property type="term" value="F:nucleic acid binding"/>
    <property type="evidence" value="ECO:0007669"/>
    <property type="project" value="InterPro"/>
</dbReference>
<dbReference type="InterPro" id="IPR019874">
    <property type="entry name" value="RF_methyltr_PrmC"/>
</dbReference>
<dbReference type="GO" id="GO:0032259">
    <property type="term" value="P:methylation"/>
    <property type="evidence" value="ECO:0007669"/>
    <property type="project" value="UniProtKB-KW"/>
</dbReference>
<comment type="catalytic activity">
    <reaction evidence="4 5">
        <text>L-glutaminyl-[peptide chain release factor] + S-adenosyl-L-methionine = N(5)-methyl-L-glutaminyl-[peptide chain release factor] + S-adenosyl-L-homocysteine + H(+)</text>
        <dbReference type="Rhea" id="RHEA:42896"/>
        <dbReference type="Rhea" id="RHEA-COMP:10271"/>
        <dbReference type="Rhea" id="RHEA-COMP:10272"/>
        <dbReference type="ChEBI" id="CHEBI:15378"/>
        <dbReference type="ChEBI" id="CHEBI:30011"/>
        <dbReference type="ChEBI" id="CHEBI:57856"/>
        <dbReference type="ChEBI" id="CHEBI:59789"/>
        <dbReference type="ChEBI" id="CHEBI:61891"/>
        <dbReference type="EC" id="2.1.1.297"/>
    </reaction>
</comment>
<evidence type="ECO:0000256" key="2">
    <source>
        <dbReference type="ARBA" id="ARBA00022679"/>
    </source>
</evidence>
<evidence type="ECO:0000313" key="9">
    <source>
        <dbReference type="Proteomes" id="UP000241507"/>
    </source>
</evidence>
<comment type="function">
    <text evidence="5">Methylates the class 1 translation termination release factors RF1/PrfA and RF2/PrfB on the glutamine residue of the universally conserved GGQ motif.</text>
</comment>
<protein>
    <recommendedName>
        <fullName evidence="5">Release factor glutamine methyltransferase</fullName>
        <shortName evidence="5">RF MTase</shortName>
        <ecNumber evidence="5">2.1.1.297</ecNumber>
    </recommendedName>
    <alternativeName>
        <fullName evidence="5">N5-glutamine methyltransferase PrmC</fullName>
    </alternativeName>
    <alternativeName>
        <fullName evidence="5">Protein-(glutamine-N5) MTase PrmC</fullName>
    </alternativeName>
    <alternativeName>
        <fullName evidence="5">Protein-glutamine N-methyltransferase PrmC</fullName>
    </alternativeName>
</protein>
<dbReference type="CDD" id="cd02440">
    <property type="entry name" value="AdoMet_MTases"/>
    <property type="match status" value="1"/>
</dbReference>
<dbReference type="PANTHER" id="PTHR18895:SF74">
    <property type="entry name" value="MTRF1L RELEASE FACTOR GLUTAMINE METHYLTRANSFERASE"/>
    <property type="match status" value="1"/>
</dbReference>
<dbReference type="PROSITE" id="PS00092">
    <property type="entry name" value="N6_MTASE"/>
    <property type="match status" value="1"/>
</dbReference>
<evidence type="ECO:0000313" key="8">
    <source>
        <dbReference type="EMBL" id="AVR43885.1"/>
    </source>
</evidence>
<sequence length="279" mass="32261">MRLSQLKLQFIDHLKDGYPSKEIESFFNILAEKYLGMTRLEVALAPELALNEEQLSAFESALKRLKQHEPVQYITGETEFFGLHFLVDKNVLIPRPETEELVDWIIQDNKELQNLKILDIGTGSGCIAISLAKNLKAEVTAFDISEAALKTARKNAKLNKVDVDFRKLDILKLEKLQERYDIIVSNPPYVREQEKEQMQKNVLDHEPKTALFVDDDDALIFYKKIAELAQVSLRQNGALYFEINQYLHEETRDLVENLGFEAELKKDIFGNYRMLKAVR</sequence>